<accession>A0A285UTJ2</accession>
<dbReference type="AlphaFoldDB" id="A0A285UTJ2"/>
<reference evidence="4" key="1">
    <citation type="submission" date="2017-08" db="EMBL/GenBank/DDBJ databases">
        <authorList>
            <person name="Varghese N."/>
            <person name="Submissions S."/>
        </authorList>
    </citation>
    <scope>NUCLEOTIDE SEQUENCE [LARGE SCALE GENOMIC DNA]</scope>
    <source>
        <strain evidence="4">JC23</strain>
    </source>
</reference>
<keyword evidence="1" id="KW-0472">Membrane</keyword>
<feature type="transmembrane region" description="Helical" evidence="1">
    <location>
        <begin position="12"/>
        <end position="32"/>
    </location>
</feature>
<dbReference type="GO" id="GO:0004175">
    <property type="term" value="F:endopeptidase activity"/>
    <property type="evidence" value="ECO:0007669"/>
    <property type="project" value="UniProtKB-ARBA"/>
</dbReference>
<sequence>MSQSNKFKTQATAFYILLLYIACQLSGLLLLIPGVGDLFLQFIDADTKESGIILVAWWSTITMAITFIVSFILISKNKNFWNVFKGEKASIGESIGWGILGFFLVLVGQSIAANIEMALGIPMGSENTETIVLITEIAPIMMVTTVLFAPILEELIFRRVVFGSIIQTQNFWLAGIISAIVFAAIHLEFTHLLIYAVSGLIFAFLYYKTKRLLTSIIAHMLLNGFVSITQLFIDDIERIMKEMQMILIFLP</sequence>
<dbReference type="Proteomes" id="UP000219252">
    <property type="component" value="Unassembled WGS sequence"/>
</dbReference>
<organism evidence="3 4">
    <name type="scientific">Ureibacillus acetophenoni</name>
    <dbReference type="NCBI Taxonomy" id="614649"/>
    <lineage>
        <taxon>Bacteria</taxon>
        <taxon>Bacillati</taxon>
        <taxon>Bacillota</taxon>
        <taxon>Bacilli</taxon>
        <taxon>Bacillales</taxon>
        <taxon>Caryophanaceae</taxon>
        <taxon>Ureibacillus</taxon>
    </lineage>
</organism>
<evidence type="ECO:0000313" key="3">
    <source>
        <dbReference type="EMBL" id="SOC43561.1"/>
    </source>
</evidence>
<dbReference type="RefSeq" id="WP_097150829.1">
    <property type="nucleotide sequence ID" value="NZ_OBQC01000016.1"/>
</dbReference>
<feature type="transmembrane region" description="Helical" evidence="1">
    <location>
        <begin position="95"/>
        <end position="119"/>
    </location>
</feature>
<keyword evidence="4" id="KW-1185">Reference proteome</keyword>
<keyword evidence="1" id="KW-1133">Transmembrane helix</keyword>
<dbReference type="PANTHER" id="PTHR36435:SF6">
    <property type="entry name" value="ABORTIVE INFECTION PROTEIN"/>
    <property type="match status" value="1"/>
</dbReference>
<dbReference type="InterPro" id="IPR003675">
    <property type="entry name" value="Rce1/LyrA-like_dom"/>
</dbReference>
<dbReference type="GO" id="GO:0080120">
    <property type="term" value="P:CAAX-box protein maturation"/>
    <property type="evidence" value="ECO:0007669"/>
    <property type="project" value="UniProtKB-ARBA"/>
</dbReference>
<evidence type="ECO:0000259" key="2">
    <source>
        <dbReference type="Pfam" id="PF02517"/>
    </source>
</evidence>
<feature type="transmembrane region" description="Helical" evidence="1">
    <location>
        <begin position="131"/>
        <end position="152"/>
    </location>
</feature>
<protein>
    <recommendedName>
        <fullName evidence="2">CAAX prenyl protease 2/Lysostaphin resistance protein A-like domain-containing protein</fullName>
    </recommendedName>
</protein>
<dbReference type="InterPro" id="IPR052710">
    <property type="entry name" value="CAAX_protease"/>
</dbReference>
<evidence type="ECO:0000313" key="4">
    <source>
        <dbReference type="Proteomes" id="UP000219252"/>
    </source>
</evidence>
<evidence type="ECO:0000256" key="1">
    <source>
        <dbReference type="SAM" id="Phobius"/>
    </source>
</evidence>
<feature type="domain" description="CAAX prenyl protease 2/Lysostaphin resistance protein A-like" evidence="2">
    <location>
        <begin position="139"/>
        <end position="224"/>
    </location>
</feature>
<dbReference type="Pfam" id="PF02517">
    <property type="entry name" value="Rce1-like"/>
    <property type="match status" value="1"/>
</dbReference>
<feature type="transmembrane region" description="Helical" evidence="1">
    <location>
        <begin position="52"/>
        <end position="74"/>
    </location>
</feature>
<keyword evidence="1" id="KW-0812">Transmembrane</keyword>
<proteinExistence type="predicted"/>
<name>A0A285UTJ2_9BACL</name>
<dbReference type="OrthoDB" id="2194912at2"/>
<dbReference type="PANTHER" id="PTHR36435">
    <property type="entry name" value="SLR1288 PROTEIN"/>
    <property type="match status" value="1"/>
</dbReference>
<dbReference type="EMBL" id="OBQC01000016">
    <property type="protein sequence ID" value="SOC43561.1"/>
    <property type="molecule type" value="Genomic_DNA"/>
</dbReference>
<gene>
    <name evidence="3" type="ORF">SAMN05877842_11655</name>
</gene>
<feature type="transmembrane region" description="Helical" evidence="1">
    <location>
        <begin position="173"/>
        <end position="206"/>
    </location>
</feature>
<feature type="transmembrane region" description="Helical" evidence="1">
    <location>
        <begin position="212"/>
        <end position="233"/>
    </location>
</feature>